<dbReference type="Pfam" id="PF05076">
    <property type="entry name" value="SUFU"/>
    <property type="match status" value="1"/>
</dbReference>
<evidence type="ECO:0000313" key="4">
    <source>
        <dbReference type="Proteomes" id="UP000326029"/>
    </source>
</evidence>
<sequence length="262" mass="29638">MPEDRHEAEAHFVCRCHGHGRWGRHGGRDHGDRPGVRGGPRTARFRSRPARGRGLRVASACGCHDRSMPSASLLAARAALHAHLQRHFPEQVIDELPGVDGPIAERVPGFRVFRIHPREPGGWWVYVTSGCWAATQEGGHGAEFFLAAPRDDWLNRESLTVNAYYHCGPDHQRLDVGHTVPIGRPWLDDSACDHYLISLPYPYGPDFEVCTWDETDHVRLLWLLPITKAEKDHRHEHGLEALESLFDEREIDPVDPYRSSVV</sequence>
<feature type="compositionally biased region" description="Basic and acidic residues" evidence="1">
    <location>
        <begin position="26"/>
        <end position="35"/>
    </location>
</feature>
<protein>
    <submittedName>
        <fullName evidence="3">Suppressor of fused domain protein</fullName>
    </submittedName>
</protein>
<proteinExistence type="predicted"/>
<keyword evidence="4" id="KW-1185">Reference proteome</keyword>
<accession>A0ABX6BAJ0</accession>
<evidence type="ECO:0000313" key="3">
    <source>
        <dbReference type="EMBL" id="QEV31012.1"/>
    </source>
</evidence>
<evidence type="ECO:0000256" key="1">
    <source>
        <dbReference type="SAM" id="MobiDB-lite"/>
    </source>
</evidence>
<gene>
    <name evidence="3" type="ORF">CP977_01475</name>
</gene>
<organism evidence="3 4">
    <name type="scientific">Streptomyces cinereoruber</name>
    <dbReference type="NCBI Taxonomy" id="67260"/>
    <lineage>
        <taxon>Bacteria</taxon>
        <taxon>Bacillati</taxon>
        <taxon>Actinomycetota</taxon>
        <taxon>Actinomycetes</taxon>
        <taxon>Kitasatosporales</taxon>
        <taxon>Streptomycetaceae</taxon>
        <taxon>Streptomyces</taxon>
    </lineage>
</organism>
<dbReference type="Proteomes" id="UP000326029">
    <property type="component" value="Chromosome"/>
</dbReference>
<name>A0ABX6BAJ0_9ACTN</name>
<dbReference type="EMBL" id="CP023693">
    <property type="protein sequence ID" value="QEV31012.1"/>
    <property type="molecule type" value="Genomic_DNA"/>
</dbReference>
<reference evidence="3 4" key="1">
    <citation type="submission" date="2017-09" db="EMBL/GenBank/DDBJ databases">
        <authorList>
            <person name="Lee N."/>
            <person name="Cho B.-K."/>
        </authorList>
    </citation>
    <scope>NUCLEOTIDE SEQUENCE [LARGE SCALE GENOMIC DNA]</scope>
    <source>
        <strain evidence="3 4">ATCC 19740</strain>
    </source>
</reference>
<dbReference type="InterPro" id="IPR020941">
    <property type="entry name" value="SUFU-like_domain"/>
</dbReference>
<feature type="domain" description="Suppressor of fused-like" evidence="2">
    <location>
        <begin position="111"/>
        <end position="258"/>
    </location>
</feature>
<evidence type="ECO:0000259" key="2">
    <source>
        <dbReference type="Pfam" id="PF05076"/>
    </source>
</evidence>
<feature type="region of interest" description="Disordered" evidence="1">
    <location>
        <begin position="22"/>
        <end position="49"/>
    </location>
</feature>